<dbReference type="GO" id="GO:0016538">
    <property type="term" value="F:cyclin-dependent protein serine/threonine kinase regulator activity"/>
    <property type="evidence" value="ECO:0000318"/>
    <property type="project" value="GO_Central"/>
</dbReference>
<keyword evidence="5" id="KW-0963">Cytoplasm</keyword>
<dbReference type="PANTHER" id="PTHR10177">
    <property type="entry name" value="CYCLINS"/>
    <property type="match status" value="1"/>
</dbReference>
<evidence type="ECO:0000256" key="7">
    <source>
        <dbReference type="ARBA" id="ARBA00022776"/>
    </source>
</evidence>
<dbReference type="GO" id="GO:0005815">
    <property type="term" value="C:microtubule organizing center"/>
    <property type="evidence" value="ECO:0000318"/>
    <property type="project" value="GO_Central"/>
</dbReference>
<dbReference type="InterPro" id="IPR036047">
    <property type="entry name" value="F-box-like_dom_sf"/>
</dbReference>
<dbReference type="InterPro" id="IPR001810">
    <property type="entry name" value="F-box_dom"/>
</dbReference>
<dbReference type="InterPro" id="IPR004367">
    <property type="entry name" value="Cyclin_C-dom"/>
</dbReference>
<dbReference type="CDD" id="cd20522">
    <property type="entry name" value="CYCLIN_CCNF_rpt2"/>
    <property type="match status" value="1"/>
</dbReference>
<dbReference type="FunCoup" id="B3RQB1">
    <property type="interactions" value="339"/>
</dbReference>
<dbReference type="SUPFAM" id="SSF81383">
    <property type="entry name" value="F-box domain"/>
    <property type="match status" value="1"/>
</dbReference>
<comment type="subcellular location">
    <subcellularLocation>
        <location evidence="1">Cytoplasm</location>
        <location evidence="1">Cytoskeleton</location>
        <location evidence="1">Microtubule organizing center</location>
        <location evidence="1">Centrosome</location>
        <location evidence="1">Centriole</location>
    </subcellularLocation>
    <subcellularLocation>
        <location evidence="2">Cytoplasm</location>
        <location evidence="2">Perinuclear region</location>
    </subcellularLocation>
</comment>
<keyword evidence="14" id="KW-1185">Reference proteome</keyword>
<dbReference type="CDD" id="cd22082">
    <property type="entry name" value="F-box_FBXO1"/>
    <property type="match status" value="1"/>
</dbReference>
<dbReference type="PROSITE" id="PS00292">
    <property type="entry name" value="CYCLINS"/>
    <property type="match status" value="1"/>
</dbReference>
<dbReference type="FunFam" id="1.10.472.10:FF:000038">
    <property type="entry name" value="Cyclin F"/>
    <property type="match status" value="1"/>
</dbReference>
<dbReference type="SMART" id="SM00385">
    <property type="entry name" value="CYCLIN"/>
    <property type="match status" value="2"/>
</dbReference>
<dbReference type="KEGG" id="tad:TRIADDRAFT_53841"/>
<evidence type="ECO:0000256" key="10">
    <source>
        <dbReference type="ARBA" id="ARBA00023306"/>
    </source>
</evidence>
<evidence type="ECO:0000259" key="12">
    <source>
        <dbReference type="PROSITE" id="PS50181"/>
    </source>
</evidence>
<evidence type="ECO:0000256" key="3">
    <source>
        <dbReference type="ARBA" id="ARBA00006955"/>
    </source>
</evidence>
<evidence type="ECO:0000256" key="4">
    <source>
        <dbReference type="ARBA" id="ARBA00019493"/>
    </source>
</evidence>
<dbReference type="eggNOG" id="KOG0654">
    <property type="taxonomic scope" value="Eukaryota"/>
</dbReference>
<dbReference type="PhylomeDB" id="B3RQB1"/>
<dbReference type="Pfam" id="PF02984">
    <property type="entry name" value="Cyclin_C"/>
    <property type="match status" value="1"/>
</dbReference>
<dbReference type="OMA" id="HQAKKSC"/>
<evidence type="ECO:0000256" key="9">
    <source>
        <dbReference type="ARBA" id="ARBA00023212"/>
    </source>
</evidence>
<evidence type="ECO:0000256" key="1">
    <source>
        <dbReference type="ARBA" id="ARBA00004114"/>
    </source>
</evidence>
<feature type="domain" description="F-box" evidence="12">
    <location>
        <begin position="39"/>
        <end position="86"/>
    </location>
</feature>
<dbReference type="InterPro" id="IPR039361">
    <property type="entry name" value="Cyclin"/>
</dbReference>
<dbReference type="GO" id="GO:0005814">
    <property type="term" value="C:centriole"/>
    <property type="evidence" value="ECO:0007669"/>
    <property type="project" value="UniProtKB-SubCell"/>
</dbReference>
<gene>
    <name evidence="13" type="ORF">TRIADDRAFT_53841</name>
</gene>
<comment type="similarity">
    <text evidence="3">Belongs to the cyclin family. Cyclin AB subfamily.</text>
</comment>
<keyword evidence="7" id="KW-0498">Mitosis</keyword>
<dbReference type="GO" id="GO:0000307">
    <property type="term" value="C:cyclin-dependent protein kinase holoenzyme complex"/>
    <property type="evidence" value="ECO:0000318"/>
    <property type="project" value="GO_Central"/>
</dbReference>
<proteinExistence type="inferred from homology"/>
<sequence length="782" mass="88862">MANERQHSQLHHHPVVYSTWATHRDKKRIGRATFKRRRICHILNLPEELLVILFQNLSIRDLAKLRRVCTRFNDVISNCPSLWRCANFHGVWPSVDNLLAMKRAAQVGNIQALVKLAIAYLYSEGLPDEGIINASRAAEYFWMLEEKCKGIGPIIWLFIRPPWAPTANGNCIKECVFTEINEYCQIDGVTNSLYYDVAKTYSLQEGADKAKIVELFAIAAEKGCPEASLELWKTKDREKVIDPGYYIEAARRIREIANTGCLEAQLELCLIYAKKKFTGVNRNQATAYVRKMVESCRNINIKLVNRIQLELNDRMRYILIDWLVEVAEMKEFSSEMLCNAIDLVDRYLEINPIPRSNLQLLGISCMVIASRYHCVDIMTIREAAWLTDNTYKYDEVVRMIGEVFAAVNGEIRTPSAFDYLKIFCTISEVSQKCTYLASFILELSWLFLENSRYKSAVKAAASLLLARVLIMGNELPWTEELKSYTGLSLEDLSSCVLHLYKKCLAEKPPKDYYNSEVKSVHNRYSGPNKYNVAETDIPSLEVIAKILLVSDLSSFIENESMEDTSCQQIDKSKCLQTLSFDDDVDSTIHMSSSESSMSFSECSNDISDTSLYAENDRKLCETAPLSPFNNEIETLYTDQFGDGAIISEAKPKFDGAVDIAESNMNERLTGNDFVQTDACNADALFEENYELLSRPLTSPEFYYNEGCKGRQLDIDNGHQFNAFSTDNFDDLSNKDSRAGFIPISEIDARCNNKLKISFSSNGSLPHDQNQTLDCKGHMPFLE</sequence>
<dbReference type="GO" id="GO:0048471">
    <property type="term" value="C:perinuclear region of cytoplasm"/>
    <property type="evidence" value="ECO:0007669"/>
    <property type="project" value="UniProtKB-SubCell"/>
</dbReference>
<dbReference type="InterPro" id="IPR006671">
    <property type="entry name" value="Cyclin_N"/>
</dbReference>
<dbReference type="Gene3D" id="1.20.1280.50">
    <property type="match status" value="1"/>
</dbReference>
<dbReference type="Gene3D" id="1.25.40.10">
    <property type="entry name" value="Tetratricopeptide repeat domain"/>
    <property type="match status" value="1"/>
</dbReference>
<keyword evidence="8 11" id="KW-0195">Cyclin</keyword>
<dbReference type="Gene3D" id="1.10.472.10">
    <property type="entry name" value="Cyclin-like"/>
    <property type="match status" value="2"/>
</dbReference>
<dbReference type="SMART" id="SM00256">
    <property type="entry name" value="FBOX"/>
    <property type="match status" value="1"/>
</dbReference>
<dbReference type="STRING" id="10228.B3RQB1"/>
<name>B3RQB1_TRIAD</name>
<dbReference type="EMBL" id="DS985242">
    <property type="protein sequence ID" value="EDV27795.1"/>
    <property type="molecule type" value="Genomic_DNA"/>
</dbReference>
<dbReference type="GO" id="GO:0005737">
    <property type="term" value="C:cytoplasm"/>
    <property type="evidence" value="ECO:0000318"/>
    <property type="project" value="GO_Central"/>
</dbReference>
<dbReference type="InParanoid" id="B3RQB1"/>
<evidence type="ECO:0000256" key="11">
    <source>
        <dbReference type="RuleBase" id="RU000383"/>
    </source>
</evidence>
<dbReference type="Pfam" id="PF00134">
    <property type="entry name" value="Cyclin_N"/>
    <property type="match status" value="1"/>
</dbReference>
<evidence type="ECO:0000256" key="6">
    <source>
        <dbReference type="ARBA" id="ARBA00022618"/>
    </source>
</evidence>
<dbReference type="GO" id="GO:0000082">
    <property type="term" value="P:G1/S transition of mitotic cell cycle"/>
    <property type="evidence" value="ECO:0000318"/>
    <property type="project" value="GO_Central"/>
</dbReference>
<evidence type="ECO:0000313" key="14">
    <source>
        <dbReference type="Proteomes" id="UP000009022"/>
    </source>
</evidence>
<evidence type="ECO:0000256" key="5">
    <source>
        <dbReference type="ARBA" id="ARBA00022490"/>
    </source>
</evidence>
<keyword evidence="6" id="KW-0132">Cell division</keyword>
<dbReference type="OrthoDB" id="5590282at2759"/>
<dbReference type="InterPro" id="IPR013763">
    <property type="entry name" value="Cyclin-like_dom"/>
</dbReference>
<dbReference type="SUPFAM" id="SSF47954">
    <property type="entry name" value="Cyclin-like"/>
    <property type="match status" value="2"/>
</dbReference>
<evidence type="ECO:0000256" key="2">
    <source>
        <dbReference type="ARBA" id="ARBA00004556"/>
    </source>
</evidence>
<keyword evidence="10" id="KW-0131">Cell cycle</keyword>
<protein>
    <recommendedName>
        <fullName evidence="4">Cyclin-F</fullName>
    </recommendedName>
</protein>
<dbReference type="InterPro" id="IPR048258">
    <property type="entry name" value="Cyclins_cyclin-box"/>
</dbReference>
<reference evidence="13 14" key="1">
    <citation type="journal article" date="2008" name="Nature">
        <title>The Trichoplax genome and the nature of placozoans.</title>
        <authorList>
            <person name="Srivastava M."/>
            <person name="Begovic E."/>
            <person name="Chapman J."/>
            <person name="Putnam N.H."/>
            <person name="Hellsten U."/>
            <person name="Kawashima T."/>
            <person name="Kuo A."/>
            <person name="Mitros T."/>
            <person name="Salamov A."/>
            <person name="Carpenter M.L."/>
            <person name="Signorovitch A.Y."/>
            <person name="Moreno M.A."/>
            <person name="Kamm K."/>
            <person name="Grimwood J."/>
            <person name="Schmutz J."/>
            <person name="Shapiro H."/>
            <person name="Grigoriev I.V."/>
            <person name="Buss L.W."/>
            <person name="Schierwater B."/>
            <person name="Dellaporta S.L."/>
            <person name="Rokhsar D.S."/>
        </authorList>
    </citation>
    <scope>NUCLEOTIDE SEQUENCE [LARGE SCALE GENOMIC DNA]</scope>
    <source>
        <strain evidence="13 14">Grell-BS-1999</strain>
    </source>
</reference>
<dbReference type="SMART" id="SM01332">
    <property type="entry name" value="Cyclin_C"/>
    <property type="match status" value="1"/>
</dbReference>
<dbReference type="PROSITE" id="PS50181">
    <property type="entry name" value="FBOX"/>
    <property type="match status" value="1"/>
</dbReference>
<dbReference type="CTD" id="6750844"/>
<organism evidence="13 14">
    <name type="scientific">Trichoplax adhaerens</name>
    <name type="common">Trichoplax reptans</name>
    <dbReference type="NCBI Taxonomy" id="10228"/>
    <lineage>
        <taxon>Eukaryota</taxon>
        <taxon>Metazoa</taxon>
        <taxon>Placozoa</taxon>
        <taxon>Uniplacotomia</taxon>
        <taxon>Trichoplacea</taxon>
        <taxon>Trichoplacidae</taxon>
        <taxon>Trichoplax</taxon>
    </lineage>
</organism>
<dbReference type="InterPro" id="IPR036915">
    <property type="entry name" value="Cyclin-like_sf"/>
</dbReference>
<dbReference type="Pfam" id="PF12937">
    <property type="entry name" value="F-box-like"/>
    <property type="match status" value="1"/>
</dbReference>
<evidence type="ECO:0000313" key="13">
    <source>
        <dbReference type="EMBL" id="EDV27795.1"/>
    </source>
</evidence>
<dbReference type="CDD" id="cd20521">
    <property type="entry name" value="CYCLIN_CCNF_rpt1"/>
    <property type="match status" value="1"/>
</dbReference>
<keyword evidence="9" id="KW-0206">Cytoskeleton</keyword>
<evidence type="ECO:0000256" key="8">
    <source>
        <dbReference type="ARBA" id="ARBA00023127"/>
    </source>
</evidence>
<dbReference type="AlphaFoldDB" id="B3RQB1"/>
<dbReference type="Proteomes" id="UP000009022">
    <property type="component" value="Unassembled WGS sequence"/>
</dbReference>
<dbReference type="InterPro" id="IPR011990">
    <property type="entry name" value="TPR-like_helical_dom_sf"/>
</dbReference>
<accession>B3RQB1</accession>
<dbReference type="GO" id="GO:0051301">
    <property type="term" value="P:cell division"/>
    <property type="evidence" value="ECO:0007669"/>
    <property type="project" value="UniProtKB-KW"/>
</dbReference>
<dbReference type="GO" id="GO:0005634">
    <property type="term" value="C:nucleus"/>
    <property type="evidence" value="ECO:0000318"/>
    <property type="project" value="GO_Central"/>
</dbReference>
<dbReference type="HOGENOM" id="CLU_358377_0_0_1"/>
<dbReference type="RefSeq" id="XP_002109629.1">
    <property type="nucleotide sequence ID" value="XM_002109593.1"/>
</dbReference>
<dbReference type="GeneID" id="6750844"/>